<proteinExistence type="predicted"/>
<dbReference type="InterPro" id="IPR050879">
    <property type="entry name" value="Acyltransferase_3"/>
</dbReference>
<dbReference type="SUPFAM" id="SSF52266">
    <property type="entry name" value="SGNH hydrolase"/>
    <property type="match status" value="1"/>
</dbReference>
<feature type="transmembrane region" description="Helical" evidence="8">
    <location>
        <begin position="263"/>
        <end position="283"/>
    </location>
</feature>
<keyword evidence="2" id="KW-1003">Cell membrane</keyword>
<feature type="transmembrane region" description="Helical" evidence="8">
    <location>
        <begin position="359"/>
        <end position="377"/>
    </location>
</feature>
<dbReference type="Gene3D" id="3.40.50.1110">
    <property type="entry name" value="SGNH hydrolase"/>
    <property type="match status" value="1"/>
</dbReference>
<keyword evidence="5 8" id="KW-1133">Transmembrane helix</keyword>
<keyword evidence="6 8" id="KW-0472">Membrane</keyword>
<comment type="subcellular location">
    <subcellularLocation>
        <location evidence="1">Cell membrane</location>
        <topology evidence="1">Multi-pass membrane protein</topology>
    </subcellularLocation>
</comment>
<feature type="transmembrane region" description="Helical" evidence="8">
    <location>
        <begin position="233"/>
        <end position="251"/>
    </location>
</feature>
<evidence type="ECO:0000313" key="10">
    <source>
        <dbReference type="EMBL" id="GAA1801905.1"/>
    </source>
</evidence>
<evidence type="ECO:0000256" key="8">
    <source>
        <dbReference type="SAM" id="Phobius"/>
    </source>
</evidence>
<evidence type="ECO:0000259" key="9">
    <source>
        <dbReference type="Pfam" id="PF01757"/>
    </source>
</evidence>
<dbReference type="EMBL" id="BAAAPO010000042">
    <property type="protein sequence ID" value="GAA1801905.1"/>
    <property type="molecule type" value="Genomic_DNA"/>
</dbReference>
<dbReference type="GO" id="GO:0016746">
    <property type="term" value="F:acyltransferase activity"/>
    <property type="evidence" value="ECO:0007669"/>
    <property type="project" value="UniProtKB-KW"/>
</dbReference>
<evidence type="ECO:0000256" key="2">
    <source>
        <dbReference type="ARBA" id="ARBA00022475"/>
    </source>
</evidence>
<feature type="transmembrane region" description="Helical" evidence="8">
    <location>
        <begin position="107"/>
        <end position="126"/>
    </location>
</feature>
<name>A0ABN2LXD6_9MICO</name>
<evidence type="ECO:0000256" key="3">
    <source>
        <dbReference type="ARBA" id="ARBA00022679"/>
    </source>
</evidence>
<dbReference type="Proteomes" id="UP001499938">
    <property type="component" value="Unassembled WGS sequence"/>
</dbReference>
<reference evidence="10 11" key="1">
    <citation type="journal article" date="2019" name="Int. J. Syst. Evol. Microbiol.">
        <title>The Global Catalogue of Microorganisms (GCM) 10K type strain sequencing project: providing services to taxonomists for standard genome sequencing and annotation.</title>
        <authorList>
            <consortium name="The Broad Institute Genomics Platform"/>
            <consortium name="The Broad Institute Genome Sequencing Center for Infectious Disease"/>
            <person name="Wu L."/>
            <person name="Ma J."/>
        </authorList>
    </citation>
    <scope>NUCLEOTIDE SEQUENCE [LARGE SCALE GENOMIC DNA]</scope>
    <source>
        <strain evidence="10 11">JCM 15592</strain>
    </source>
</reference>
<dbReference type="PANTHER" id="PTHR23028:SF53">
    <property type="entry name" value="ACYL_TRANSF_3 DOMAIN-CONTAINING PROTEIN"/>
    <property type="match status" value="1"/>
</dbReference>
<feature type="transmembrane region" description="Helical" evidence="8">
    <location>
        <begin position="408"/>
        <end position="427"/>
    </location>
</feature>
<keyword evidence="7 10" id="KW-0012">Acyltransferase</keyword>
<keyword evidence="3" id="KW-0808">Transferase</keyword>
<evidence type="ECO:0000256" key="5">
    <source>
        <dbReference type="ARBA" id="ARBA00022989"/>
    </source>
</evidence>
<feature type="domain" description="Acyltransferase 3" evidence="9">
    <location>
        <begin position="40"/>
        <end position="373"/>
    </location>
</feature>
<protein>
    <submittedName>
        <fullName evidence="10">Acyltransferase family protein</fullName>
    </submittedName>
</protein>
<dbReference type="InterPro" id="IPR036514">
    <property type="entry name" value="SGNH_hydro_sf"/>
</dbReference>
<keyword evidence="11" id="KW-1185">Reference proteome</keyword>
<comment type="caution">
    <text evidence="10">The sequence shown here is derived from an EMBL/GenBank/DDBJ whole genome shotgun (WGS) entry which is preliminary data.</text>
</comment>
<gene>
    <name evidence="10" type="ORF">GCM10009811_27100</name>
</gene>
<feature type="transmembrane region" description="Helical" evidence="8">
    <location>
        <begin position="200"/>
        <end position="218"/>
    </location>
</feature>
<dbReference type="InterPro" id="IPR002656">
    <property type="entry name" value="Acyl_transf_3_dom"/>
</dbReference>
<feature type="transmembrane region" description="Helical" evidence="8">
    <location>
        <begin position="39"/>
        <end position="60"/>
    </location>
</feature>
<organism evidence="10 11">
    <name type="scientific">Nostocoides veronense</name>
    <dbReference type="NCBI Taxonomy" id="330836"/>
    <lineage>
        <taxon>Bacteria</taxon>
        <taxon>Bacillati</taxon>
        <taxon>Actinomycetota</taxon>
        <taxon>Actinomycetes</taxon>
        <taxon>Micrococcales</taxon>
        <taxon>Intrasporangiaceae</taxon>
        <taxon>Nostocoides</taxon>
    </lineage>
</organism>
<feature type="transmembrane region" description="Helical" evidence="8">
    <location>
        <begin position="331"/>
        <end position="347"/>
    </location>
</feature>
<keyword evidence="4 8" id="KW-0812">Transmembrane</keyword>
<evidence type="ECO:0000256" key="4">
    <source>
        <dbReference type="ARBA" id="ARBA00022692"/>
    </source>
</evidence>
<sequence>MTTDATTRSGDLRAKGDAAAYSRQPSGGVARRAASGSRLAGLDGLRAIAIASVLVFHLNAAWLPGGFIGVDIFFVVSGFLITSLLVREEQRSGRVDLRGFWGRRARRLLPALLLVIPVSVLLARITQRDLVVGVGSQVLGALTFSFNWVQLAVGADYFHATSPQLFMNFWSLAVEEQFYLLWPLAALGLLRFVRSARGRAGVALSIATLSALAMAWRFDPNGGSTRVYYGTDTHIFGLMIGAALAFWYAGGGRATLAGPGWAARRRLVTGGALVVLAALLWWLDESRSLTFRGGLLLASLVTAVLIASAVSGGAFSRLLDVPAMRWIGDRSYGIYLWHWPVILIVNADHGGVSGSEGFLWSRVWCVLVILALADLSFRFIETPVRRDGWVGAWRGVAARVPGRSGTRVLAATVAVLVIATGAIVATAPKVTSTQAAIDANEKAATRQPSTTGTSAPTLKDAGFTMPKGKEIDAYGDSMMVGSIPALKYYFPGVRIDAKSNRRWSAGYAAIVASGHDIRRGVILSFGTNAGVDEADLRASLERLGPKRMIVLVNLHLNMARAKADNETLVRVAKDYPNVIVADWNAKVTADPSLLQPDGIHPSMTGQHTYAAVVRQAFADLSFAHTGKVVKLKTLPIP</sequence>
<feature type="transmembrane region" description="Helical" evidence="8">
    <location>
        <begin position="295"/>
        <end position="319"/>
    </location>
</feature>
<dbReference type="PANTHER" id="PTHR23028">
    <property type="entry name" value="ACETYLTRANSFERASE"/>
    <property type="match status" value="1"/>
</dbReference>
<dbReference type="RefSeq" id="WP_344086422.1">
    <property type="nucleotide sequence ID" value="NZ_BAAAPO010000042.1"/>
</dbReference>
<evidence type="ECO:0000256" key="6">
    <source>
        <dbReference type="ARBA" id="ARBA00023136"/>
    </source>
</evidence>
<evidence type="ECO:0000256" key="1">
    <source>
        <dbReference type="ARBA" id="ARBA00004651"/>
    </source>
</evidence>
<feature type="transmembrane region" description="Helical" evidence="8">
    <location>
        <begin position="66"/>
        <end position="86"/>
    </location>
</feature>
<dbReference type="Pfam" id="PF01757">
    <property type="entry name" value="Acyl_transf_3"/>
    <property type="match status" value="1"/>
</dbReference>
<accession>A0ABN2LXD6</accession>
<evidence type="ECO:0000313" key="11">
    <source>
        <dbReference type="Proteomes" id="UP001499938"/>
    </source>
</evidence>
<evidence type="ECO:0000256" key="7">
    <source>
        <dbReference type="ARBA" id="ARBA00023315"/>
    </source>
</evidence>